<accession>A0A1I4DWJ7</accession>
<keyword evidence="3" id="KW-0547">Nucleotide-binding</keyword>
<dbReference type="EMBL" id="FOSQ01000012">
    <property type="protein sequence ID" value="SFK96456.1"/>
    <property type="molecule type" value="Genomic_DNA"/>
</dbReference>
<dbReference type="InterPro" id="IPR042213">
    <property type="entry name" value="NBD_C_sf"/>
</dbReference>
<keyword evidence="4" id="KW-0418">Kinase</keyword>
<sequence>MLRLLADDLTGALDSAAEFTGLFGPVRVAWHGDAAGSLALDTGTREATRGAALVALRAAAPMLAGATIAFKKLDSLLRGHPIAELAACRDGFRHVVLAPAFPAMGRITRAGTQYAEAPGGWSARAALPALLAQEGLSARPLPESGALPDGILVCDAERDGDLARIVARGLAAEGPVLWCGSGGLAGALARRHPATRDAMLRGPVLGLFGSDQGVTARQLAACGPLALRLPDGGADSAARLAALMRAEGAALAGFTLPEGTPRAAAARHIATALHGLVAALPRPGTLIVAGGETLRALCEALGATALEATGLLAPGVPRSRLLGGRWDGVEVISKSGAFGGDALWRDLLAANGILTGTEAA</sequence>
<dbReference type="Gene3D" id="3.40.980.20">
    <property type="entry name" value="Four-carbon acid sugar kinase, nucleotide binding domain"/>
    <property type="match status" value="1"/>
</dbReference>
<evidence type="ECO:0000313" key="9">
    <source>
        <dbReference type="EMBL" id="SFK96456.1"/>
    </source>
</evidence>
<dbReference type="RefSeq" id="WP_092962341.1">
    <property type="nucleotide sequence ID" value="NZ_FOSQ01000012.1"/>
</dbReference>
<keyword evidence="2" id="KW-0808">Transferase</keyword>
<dbReference type="SUPFAM" id="SSF142764">
    <property type="entry name" value="YgbK-like"/>
    <property type="match status" value="1"/>
</dbReference>
<gene>
    <name evidence="9" type="ORF">SAMN02745775_11284</name>
</gene>
<dbReference type="InterPro" id="IPR037051">
    <property type="entry name" value="4-carb_acid_sugar_kinase_N_sf"/>
</dbReference>
<name>A0A1I4DWJ7_9PROT</name>
<evidence type="ECO:0000256" key="5">
    <source>
        <dbReference type="ARBA" id="ARBA00022840"/>
    </source>
</evidence>
<organism evidence="9 10">
    <name type="scientific">Falsiroseomonas stagni DSM 19981</name>
    <dbReference type="NCBI Taxonomy" id="1123062"/>
    <lineage>
        <taxon>Bacteria</taxon>
        <taxon>Pseudomonadati</taxon>
        <taxon>Pseudomonadota</taxon>
        <taxon>Alphaproteobacteria</taxon>
        <taxon>Acetobacterales</taxon>
        <taxon>Roseomonadaceae</taxon>
        <taxon>Falsiroseomonas</taxon>
    </lineage>
</organism>
<evidence type="ECO:0000256" key="4">
    <source>
        <dbReference type="ARBA" id="ARBA00022777"/>
    </source>
</evidence>
<dbReference type="InterPro" id="IPR031475">
    <property type="entry name" value="NBD_C"/>
</dbReference>
<evidence type="ECO:0000256" key="6">
    <source>
        <dbReference type="ARBA" id="ARBA00023277"/>
    </source>
</evidence>
<dbReference type="Proteomes" id="UP000199473">
    <property type="component" value="Unassembled WGS sequence"/>
</dbReference>
<evidence type="ECO:0000256" key="3">
    <source>
        <dbReference type="ARBA" id="ARBA00022741"/>
    </source>
</evidence>
<dbReference type="Pfam" id="PF17042">
    <property type="entry name" value="NBD_C"/>
    <property type="match status" value="1"/>
</dbReference>
<keyword evidence="10" id="KW-1185">Reference proteome</keyword>
<keyword evidence="6" id="KW-0119">Carbohydrate metabolism</keyword>
<evidence type="ECO:0000256" key="2">
    <source>
        <dbReference type="ARBA" id="ARBA00022679"/>
    </source>
</evidence>
<evidence type="ECO:0000256" key="1">
    <source>
        <dbReference type="ARBA" id="ARBA00005715"/>
    </source>
</evidence>
<protein>
    <submittedName>
        <fullName evidence="9">Uncharacterized conserved protein YgbK, DUF1537 family</fullName>
    </submittedName>
</protein>
<dbReference type="Gene3D" id="3.40.50.10840">
    <property type="entry name" value="Putative sugar-binding, N-terminal domain"/>
    <property type="match status" value="1"/>
</dbReference>
<feature type="domain" description="Four-carbon acid sugar kinase nucleotide binding" evidence="8">
    <location>
        <begin position="262"/>
        <end position="341"/>
    </location>
</feature>
<dbReference type="OrthoDB" id="9778478at2"/>
<reference evidence="9 10" key="1">
    <citation type="submission" date="2016-10" db="EMBL/GenBank/DDBJ databases">
        <authorList>
            <person name="de Groot N.N."/>
        </authorList>
    </citation>
    <scope>NUCLEOTIDE SEQUENCE [LARGE SCALE GENOMIC DNA]</scope>
    <source>
        <strain evidence="9 10">DSM 19981</strain>
    </source>
</reference>
<keyword evidence="5" id="KW-0067">ATP-binding</keyword>
<feature type="domain" description="Four-carbon acid sugar kinase N-terminal" evidence="7">
    <location>
        <begin position="4"/>
        <end position="116"/>
    </location>
</feature>
<dbReference type="GO" id="GO:0005524">
    <property type="term" value="F:ATP binding"/>
    <property type="evidence" value="ECO:0007669"/>
    <property type="project" value="UniProtKB-KW"/>
</dbReference>
<dbReference type="Pfam" id="PF07005">
    <property type="entry name" value="SBD_N"/>
    <property type="match status" value="1"/>
</dbReference>
<dbReference type="GO" id="GO:0016301">
    <property type="term" value="F:kinase activity"/>
    <property type="evidence" value="ECO:0007669"/>
    <property type="project" value="UniProtKB-KW"/>
</dbReference>
<comment type="similarity">
    <text evidence="1">Belongs to the four-carbon acid sugar kinase family.</text>
</comment>
<dbReference type="AlphaFoldDB" id="A0A1I4DWJ7"/>
<dbReference type="InterPro" id="IPR010737">
    <property type="entry name" value="4-carb_acid_sugar_kinase_N"/>
</dbReference>
<evidence type="ECO:0000259" key="8">
    <source>
        <dbReference type="Pfam" id="PF17042"/>
    </source>
</evidence>
<evidence type="ECO:0000259" key="7">
    <source>
        <dbReference type="Pfam" id="PF07005"/>
    </source>
</evidence>
<evidence type="ECO:0000313" key="10">
    <source>
        <dbReference type="Proteomes" id="UP000199473"/>
    </source>
</evidence>
<dbReference type="STRING" id="1123062.SAMN02745775_11284"/>
<proteinExistence type="inferred from homology"/>